<organism evidence="2 3">
    <name type="scientific">Nitrospira tepida</name>
    <dbReference type="NCBI Taxonomy" id="2973512"/>
    <lineage>
        <taxon>Bacteria</taxon>
        <taxon>Pseudomonadati</taxon>
        <taxon>Nitrospirota</taxon>
        <taxon>Nitrospiria</taxon>
        <taxon>Nitrospirales</taxon>
        <taxon>Nitrospiraceae</taxon>
        <taxon>Nitrospira</taxon>
    </lineage>
</organism>
<dbReference type="Gene3D" id="3.40.50.1010">
    <property type="entry name" value="5'-nuclease"/>
    <property type="match status" value="1"/>
</dbReference>
<gene>
    <name evidence="2" type="ORF">DNFV4_03927</name>
</gene>
<sequence length="123" mass="13551">MKVLIDSSGWIEFFTDGPLADRYAVYLTPRYEIVTPTIVLYEVYKIIKRERGEETALLHTARLNGTHVIPLTSSIAYLAADLSLHHGLAMADAIVYATGKDQEAEVVTGDADLKGLPGVVYVR</sequence>
<dbReference type="EMBL" id="OX365700">
    <property type="protein sequence ID" value="CAI4033491.1"/>
    <property type="molecule type" value="Genomic_DNA"/>
</dbReference>
<evidence type="ECO:0000259" key="1">
    <source>
        <dbReference type="Pfam" id="PF01850"/>
    </source>
</evidence>
<dbReference type="Pfam" id="PF01850">
    <property type="entry name" value="PIN"/>
    <property type="match status" value="1"/>
</dbReference>
<dbReference type="InterPro" id="IPR029060">
    <property type="entry name" value="PIN-like_dom_sf"/>
</dbReference>
<feature type="domain" description="PIN" evidence="1">
    <location>
        <begin position="3"/>
        <end position="115"/>
    </location>
</feature>
<protein>
    <submittedName>
        <fullName evidence="2">Ribonuclease VapC</fullName>
    </submittedName>
</protein>
<dbReference type="InterPro" id="IPR002716">
    <property type="entry name" value="PIN_dom"/>
</dbReference>
<dbReference type="PANTHER" id="PTHR39677:SF4">
    <property type="entry name" value="RIBONUCLEASE VAPC6"/>
    <property type="match status" value="1"/>
</dbReference>
<accession>A0AA86N2K2</accession>
<dbReference type="SUPFAM" id="SSF88723">
    <property type="entry name" value="PIN domain-like"/>
    <property type="match status" value="1"/>
</dbReference>
<dbReference type="AlphaFoldDB" id="A0AA86N2K2"/>
<dbReference type="KEGG" id="nti:DNFV4_03927"/>
<evidence type="ECO:0000313" key="2">
    <source>
        <dbReference type="EMBL" id="CAI4033491.1"/>
    </source>
</evidence>
<evidence type="ECO:0000313" key="3">
    <source>
        <dbReference type="Proteomes" id="UP001179121"/>
    </source>
</evidence>
<dbReference type="Proteomes" id="UP001179121">
    <property type="component" value="Chromosome"/>
</dbReference>
<dbReference type="RefSeq" id="WP_289270745.1">
    <property type="nucleotide sequence ID" value="NZ_OX365700.1"/>
</dbReference>
<dbReference type="PANTHER" id="PTHR39677">
    <property type="entry name" value="RIBONUCLEASE VAPC6"/>
    <property type="match status" value="1"/>
</dbReference>
<reference evidence="2" key="1">
    <citation type="submission" date="2022-10" db="EMBL/GenBank/DDBJ databases">
        <authorList>
            <person name="Koch H."/>
        </authorList>
    </citation>
    <scope>NUCLEOTIDE SEQUENCE</scope>
    <source>
        <strain evidence="2">DNF</strain>
    </source>
</reference>
<name>A0AA86N2K2_9BACT</name>
<keyword evidence="3" id="KW-1185">Reference proteome</keyword>
<dbReference type="CDD" id="cd18686">
    <property type="entry name" value="PIN_VapC-like"/>
    <property type="match status" value="1"/>
</dbReference>
<proteinExistence type="predicted"/>